<evidence type="ECO:0000313" key="2">
    <source>
        <dbReference type="Proteomes" id="UP000195570"/>
    </source>
</evidence>
<dbReference type="VEuPathDB" id="TriTrypDB:TEOVI_000374400"/>
<protein>
    <recommendedName>
        <fullName evidence="3">Trypanosome variant surface glycoprotein (A-type)</fullName>
    </recommendedName>
</protein>
<dbReference type="RefSeq" id="XP_067082707.1">
    <property type="nucleotide sequence ID" value="XM_067226606.1"/>
</dbReference>
<keyword evidence="2" id="KW-1185">Reference proteome</keyword>
<gene>
    <name evidence="1" type="ORF">TEOVI_000374400</name>
</gene>
<dbReference type="EMBL" id="CZPT02001812">
    <property type="protein sequence ID" value="SCU72168.1"/>
    <property type="molecule type" value="Genomic_DNA"/>
</dbReference>
<dbReference type="Proteomes" id="UP000195570">
    <property type="component" value="Unassembled WGS sequence"/>
</dbReference>
<dbReference type="SUPFAM" id="SSF58087">
    <property type="entry name" value="Variant surface glycoprotein (N-terminal domain)"/>
    <property type="match status" value="1"/>
</dbReference>
<dbReference type="GeneID" id="92377684"/>
<reference evidence="1" key="1">
    <citation type="submission" date="2016-09" db="EMBL/GenBank/DDBJ databases">
        <authorList>
            <person name="Hebert L."/>
            <person name="Moumen B."/>
        </authorList>
    </citation>
    <scope>NUCLEOTIDE SEQUENCE [LARGE SCALE GENOMIC DNA]</scope>
    <source>
        <strain evidence="1">OVI</strain>
    </source>
</reference>
<name>A0A1G4II59_TRYEQ</name>
<comment type="caution">
    <text evidence="1">The sequence shown here is derived from an EMBL/GenBank/DDBJ whole genome shotgun (WGS) entry which is preliminary data.</text>
</comment>
<evidence type="ECO:0008006" key="3">
    <source>
        <dbReference type="Google" id="ProtNLM"/>
    </source>
</evidence>
<evidence type="ECO:0000313" key="1">
    <source>
        <dbReference type="EMBL" id="SCU72168.1"/>
    </source>
</evidence>
<organism evidence="1 2">
    <name type="scientific">Trypanosoma equiperdum</name>
    <dbReference type="NCBI Taxonomy" id="5694"/>
    <lineage>
        <taxon>Eukaryota</taxon>
        <taxon>Discoba</taxon>
        <taxon>Euglenozoa</taxon>
        <taxon>Kinetoplastea</taxon>
        <taxon>Metakinetoplastina</taxon>
        <taxon>Trypanosomatida</taxon>
        <taxon>Trypanosomatidae</taxon>
        <taxon>Trypanosoma</taxon>
    </lineage>
</organism>
<dbReference type="AlphaFoldDB" id="A0A1G4II59"/>
<proteinExistence type="predicted"/>
<accession>A0A1G4II59</accession>
<sequence length="117" mass="12901">MPTDGTVKYAICKARQAVAVQPEDLEQLTILYLKSKPDLLTAPRKLNGGSKLENDALEAAIKTYFGSSGERFKPTFITEVNNKHSKHRKGEQLTDGPLNEQTSVAAYTSALAHLRQE</sequence>